<evidence type="ECO:0000256" key="4">
    <source>
        <dbReference type="PROSITE-ProRule" id="PRU00169"/>
    </source>
</evidence>
<dbReference type="InterPro" id="IPR011006">
    <property type="entry name" value="CheY-like_superfamily"/>
</dbReference>
<dbReference type="GO" id="GO:0003677">
    <property type="term" value="F:DNA binding"/>
    <property type="evidence" value="ECO:0007669"/>
    <property type="project" value="UniProtKB-KW"/>
</dbReference>
<feature type="domain" description="Response regulatory" evidence="6">
    <location>
        <begin position="4"/>
        <end position="120"/>
    </location>
</feature>
<keyword evidence="1 4" id="KW-0597">Phosphoprotein</keyword>
<dbReference type="PROSITE" id="PS00622">
    <property type="entry name" value="HTH_LUXR_1"/>
    <property type="match status" value="1"/>
</dbReference>
<feature type="domain" description="HTH luxR-type" evidence="5">
    <location>
        <begin position="143"/>
        <end position="208"/>
    </location>
</feature>
<sequence length="215" mass="24849">MSKYILLVDDDNNMRKSLSFYLSDQGFLVKSFRDVNSAFLSLNDKIPDIIISDILMPTNNGYNLIKLLKKNSKYSTILFIFLTAKGMTHDRIFGYNLGCHAYLTKPFDPEELVSIMRSLLTNFKLFKTGCNGSLHRNDMLKSVYFDKYKLTYREKTILELVLQGMMNKEIASTLSLSLRNVEKYVSRLLVKTSTRNRTELVKHFLSLSFYVGEGE</sequence>
<evidence type="ECO:0000259" key="6">
    <source>
        <dbReference type="PROSITE" id="PS50110"/>
    </source>
</evidence>
<dbReference type="Pfam" id="PF00072">
    <property type="entry name" value="Response_reg"/>
    <property type="match status" value="1"/>
</dbReference>
<geneLocation type="chloroplast" evidence="7"/>
<dbReference type="SMART" id="SM00421">
    <property type="entry name" value="HTH_LUXR"/>
    <property type="match status" value="1"/>
</dbReference>
<keyword evidence="2" id="KW-0902">Two-component regulatory system</keyword>
<accession>A0A3G1I8Z0</accession>
<dbReference type="SUPFAM" id="SSF46894">
    <property type="entry name" value="C-terminal effector domain of the bipartite response regulators"/>
    <property type="match status" value="1"/>
</dbReference>
<dbReference type="PROSITE" id="PS50043">
    <property type="entry name" value="HTH_LUXR_2"/>
    <property type="match status" value="1"/>
</dbReference>
<dbReference type="GeneID" id="33350854"/>
<dbReference type="InterPro" id="IPR036388">
    <property type="entry name" value="WH-like_DNA-bd_sf"/>
</dbReference>
<dbReference type="Pfam" id="PF00196">
    <property type="entry name" value="GerE"/>
    <property type="match status" value="1"/>
</dbReference>
<dbReference type="SUPFAM" id="SSF52172">
    <property type="entry name" value="CheY-like"/>
    <property type="match status" value="1"/>
</dbReference>
<keyword evidence="7" id="KW-0150">Chloroplast</keyword>
<evidence type="ECO:0000256" key="3">
    <source>
        <dbReference type="ARBA" id="ARBA00023125"/>
    </source>
</evidence>
<dbReference type="PROSITE" id="PS50110">
    <property type="entry name" value="RESPONSE_REGULATORY"/>
    <property type="match status" value="1"/>
</dbReference>
<protein>
    <submittedName>
        <fullName evidence="7">Conserved hypothetical plastid protein</fullName>
    </submittedName>
</protein>
<evidence type="ECO:0000313" key="7">
    <source>
        <dbReference type="EMBL" id="ART65407.1"/>
    </source>
</evidence>
<feature type="modified residue" description="4-aspartylphosphate" evidence="4">
    <location>
        <position position="53"/>
    </location>
</feature>
<dbReference type="AlphaFoldDB" id="A0A3G1I8Z0"/>
<organism evidence="7">
    <name type="scientific">Sheathia arcuata</name>
    <dbReference type="NCBI Taxonomy" id="340433"/>
    <lineage>
        <taxon>Eukaryota</taxon>
        <taxon>Rhodophyta</taxon>
        <taxon>Florideophyceae</taxon>
        <taxon>Nemaliophycidae</taxon>
        <taxon>Batrachospermales</taxon>
        <taxon>Batrachospermaceae</taxon>
        <taxon>Sheathia</taxon>
    </lineage>
</organism>
<dbReference type="EMBL" id="KY033529">
    <property type="protein sequence ID" value="ART65407.1"/>
    <property type="molecule type" value="Genomic_DNA"/>
</dbReference>
<dbReference type="GO" id="GO:0006355">
    <property type="term" value="P:regulation of DNA-templated transcription"/>
    <property type="evidence" value="ECO:0007669"/>
    <property type="project" value="InterPro"/>
</dbReference>
<dbReference type="Gene3D" id="3.40.50.2300">
    <property type="match status" value="1"/>
</dbReference>
<name>A0A3G1I8Z0_9FLOR</name>
<dbReference type="PANTHER" id="PTHR44591:SF14">
    <property type="entry name" value="PROTEIN PILG"/>
    <property type="match status" value="1"/>
</dbReference>
<dbReference type="InterPro" id="IPR016032">
    <property type="entry name" value="Sig_transdc_resp-reg_C-effctor"/>
</dbReference>
<evidence type="ECO:0000259" key="5">
    <source>
        <dbReference type="PROSITE" id="PS50043"/>
    </source>
</evidence>
<dbReference type="InterPro" id="IPR050595">
    <property type="entry name" value="Bact_response_regulator"/>
</dbReference>
<dbReference type="InterPro" id="IPR000792">
    <property type="entry name" value="Tscrpt_reg_LuxR_C"/>
</dbReference>
<dbReference type="InterPro" id="IPR001789">
    <property type="entry name" value="Sig_transdc_resp-reg_receiver"/>
</dbReference>
<dbReference type="RefSeq" id="YP_009390041.1">
    <property type="nucleotide sequence ID" value="NC_035231.1"/>
</dbReference>
<dbReference type="PRINTS" id="PR00038">
    <property type="entry name" value="HTHLUXR"/>
</dbReference>
<evidence type="ECO:0000256" key="2">
    <source>
        <dbReference type="ARBA" id="ARBA00023012"/>
    </source>
</evidence>
<dbReference type="SMART" id="SM00448">
    <property type="entry name" value="REC"/>
    <property type="match status" value="1"/>
</dbReference>
<gene>
    <name evidence="7" type="primary">ycf29</name>
</gene>
<evidence type="ECO:0000256" key="1">
    <source>
        <dbReference type="ARBA" id="ARBA00022553"/>
    </source>
</evidence>
<keyword evidence="7" id="KW-0934">Plastid</keyword>
<dbReference type="CDD" id="cd06170">
    <property type="entry name" value="LuxR_C_like"/>
    <property type="match status" value="1"/>
</dbReference>
<reference evidence="7" key="1">
    <citation type="journal article" date="2017" name="Sci. Rep.">
        <title>Origin and evolutionary history of freshwater Rhodophyta: further insights based on phylogenomic evidence.</title>
        <authorList>
            <person name="Nan F."/>
            <person name="Feng J."/>
            <person name="Lv J."/>
            <person name="Liu Q."/>
            <person name="Fang K."/>
            <person name="Gong C."/>
            <person name="Xie S."/>
        </authorList>
    </citation>
    <scope>NUCLEOTIDE SEQUENCE</scope>
</reference>
<proteinExistence type="predicted"/>
<keyword evidence="3" id="KW-0238">DNA-binding</keyword>
<dbReference type="Gene3D" id="1.10.10.10">
    <property type="entry name" value="Winged helix-like DNA-binding domain superfamily/Winged helix DNA-binding domain"/>
    <property type="match status" value="1"/>
</dbReference>
<dbReference type="PANTHER" id="PTHR44591">
    <property type="entry name" value="STRESS RESPONSE REGULATOR PROTEIN 1"/>
    <property type="match status" value="1"/>
</dbReference>
<dbReference type="GO" id="GO:0000160">
    <property type="term" value="P:phosphorelay signal transduction system"/>
    <property type="evidence" value="ECO:0007669"/>
    <property type="project" value="UniProtKB-KW"/>
</dbReference>